<evidence type="ECO:0000313" key="2">
    <source>
        <dbReference type="Proteomes" id="UP000004014"/>
    </source>
</evidence>
<reference evidence="1 2" key="1">
    <citation type="submission" date="2011-03" db="EMBL/GenBank/DDBJ databases">
        <title>Deep-sequencing identification of multiple resistance mechanism for the high antibiotic-resistance strain Streptococcus suis R61.</title>
        <authorList>
            <person name="Hu P."/>
            <person name="Yang M."/>
            <person name="Jin M."/>
            <person name="Xiao J."/>
        </authorList>
    </citation>
    <scope>NUCLEOTIDE SEQUENCE [LARGE SCALE GENOMIC DNA]</scope>
    <source>
        <strain evidence="1 2">R61</strain>
    </source>
</reference>
<accession>A0AA87K5M6</accession>
<evidence type="ECO:0000313" key="1">
    <source>
        <dbReference type="EMBL" id="EHC03798.1"/>
    </source>
</evidence>
<proteinExistence type="predicted"/>
<gene>
    <name evidence="1" type="ORF">SSUR61_0257</name>
</gene>
<dbReference type="EMBL" id="AEYY01000004">
    <property type="protein sequence ID" value="EHC03798.1"/>
    <property type="molecule type" value="Genomic_DNA"/>
</dbReference>
<protein>
    <submittedName>
        <fullName evidence="1">Isoleucyl-tRNA synthetase, putative</fullName>
    </submittedName>
</protein>
<dbReference type="AlphaFoldDB" id="A0AA87K5M6"/>
<comment type="caution">
    <text evidence="1">The sequence shown here is derived from an EMBL/GenBank/DDBJ whole genome shotgun (WGS) entry which is preliminary data.</text>
</comment>
<name>A0AA87K5M6_STRSU</name>
<sequence length="49" mass="5393">MIANKDFDGAKQFIEENKDQFGEYLEQAKGLLSGSEGVNGLLDKVKGLF</sequence>
<dbReference type="Proteomes" id="UP000004014">
    <property type="component" value="Unassembled WGS sequence"/>
</dbReference>
<organism evidence="1 2">
    <name type="scientific">Streptococcus suis R61</name>
    <dbReference type="NCBI Taxonomy" id="996306"/>
    <lineage>
        <taxon>Bacteria</taxon>
        <taxon>Bacillati</taxon>
        <taxon>Bacillota</taxon>
        <taxon>Bacilli</taxon>
        <taxon>Lactobacillales</taxon>
        <taxon>Streptococcaceae</taxon>
        <taxon>Streptococcus</taxon>
    </lineage>
</organism>